<sequence>MSAFDDEFGPPERPVAALKRIARYQRWLIAVVLGQLILWAGFVALAFVSRRGPAVQFPMVLTFILGAVGAVFVFLLSWELKGPFAAFMFAAATVLPCMGLIILTLVNSYANAELRRNGVRVGVFGASENSITDRPSLYDDEDAGW</sequence>
<keyword evidence="1" id="KW-0812">Transmembrane</keyword>
<dbReference type="RefSeq" id="WP_010045625.1">
    <property type="nucleotide sequence ID" value="NZ_CP025958.1"/>
</dbReference>
<evidence type="ECO:0000256" key="1">
    <source>
        <dbReference type="SAM" id="Phobius"/>
    </source>
</evidence>
<evidence type="ECO:0000313" key="2">
    <source>
        <dbReference type="EMBL" id="AWM36333.1"/>
    </source>
</evidence>
<dbReference type="Proteomes" id="UP000245802">
    <property type="component" value="Chromosome"/>
</dbReference>
<protein>
    <submittedName>
        <fullName evidence="2">Uncharacterized protein</fullName>
    </submittedName>
</protein>
<evidence type="ECO:0000313" key="3">
    <source>
        <dbReference type="Proteomes" id="UP000245802"/>
    </source>
</evidence>
<keyword evidence="1" id="KW-0472">Membrane</keyword>
<dbReference type="EMBL" id="CP025958">
    <property type="protein sequence ID" value="AWM36333.1"/>
    <property type="molecule type" value="Genomic_DNA"/>
</dbReference>
<feature type="transmembrane region" description="Helical" evidence="1">
    <location>
        <begin position="60"/>
        <end position="78"/>
    </location>
</feature>
<name>A0A2Z3GRC8_9BACT</name>
<gene>
    <name evidence="2" type="ORF">C1280_04415</name>
</gene>
<reference evidence="2 3" key="1">
    <citation type="submission" date="2018-01" db="EMBL/GenBank/DDBJ databases">
        <title>G. obscuriglobus.</title>
        <authorList>
            <person name="Franke J."/>
            <person name="Blomberg W."/>
            <person name="Selmecki A."/>
        </authorList>
    </citation>
    <scope>NUCLEOTIDE SEQUENCE [LARGE SCALE GENOMIC DNA]</scope>
    <source>
        <strain evidence="2 3">DSM 5831</strain>
    </source>
</reference>
<feature type="transmembrane region" description="Helical" evidence="1">
    <location>
        <begin position="27"/>
        <end position="48"/>
    </location>
</feature>
<keyword evidence="3" id="KW-1185">Reference proteome</keyword>
<proteinExistence type="predicted"/>
<dbReference type="OrthoDB" id="9937857at2"/>
<organism evidence="2 3">
    <name type="scientific">Gemmata obscuriglobus</name>
    <dbReference type="NCBI Taxonomy" id="114"/>
    <lineage>
        <taxon>Bacteria</taxon>
        <taxon>Pseudomonadati</taxon>
        <taxon>Planctomycetota</taxon>
        <taxon>Planctomycetia</taxon>
        <taxon>Gemmatales</taxon>
        <taxon>Gemmataceae</taxon>
        <taxon>Gemmata</taxon>
    </lineage>
</organism>
<dbReference type="KEGG" id="gog:C1280_04415"/>
<feature type="transmembrane region" description="Helical" evidence="1">
    <location>
        <begin position="84"/>
        <end position="106"/>
    </location>
</feature>
<dbReference type="AlphaFoldDB" id="A0A2Z3GRC8"/>
<accession>A0A2Z3GRC8</accession>
<keyword evidence="1" id="KW-1133">Transmembrane helix</keyword>